<dbReference type="AlphaFoldDB" id="H8YWX1"/>
<sequence>MDSDICADIKAILSQARGKTAQAVNSAMVEAYWRIGQRIVEEEQGGSEKATYGEGLLKALSKELGASLGKGFSYPNLRNFRQFFLTYPEGSNCYALRSNLSWTHHRLIMREVRL</sequence>
<evidence type="ECO:0000259" key="1">
    <source>
        <dbReference type="Pfam" id="PF17761"/>
    </source>
</evidence>
<dbReference type="PANTHER" id="PTHR30547">
    <property type="entry name" value="UNCHARACTERIZED PROTEIN YHCG-RELATED"/>
    <property type="match status" value="1"/>
</dbReference>
<dbReference type="OrthoDB" id="9801263at2"/>
<accession>H8YWX1</accession>
<dbReference type="STRING" id="631362.Thi970DRAFT_00589"/>
<keyword evidence="3" id="KW-1185">Reference proteome</keyword>
<dbReference type="InterPro" id="IPR053148">
    <property type="entry name" value="PD-DEXK-like_domain"/>
</dbReference>
<dbReference type="InterPro" id="IPR041527">
    <property type="entry name" value="YhcG_N"/>
</dbReference>
<evidence type="ECO:0000313" key="2">
    <source>
        <dbReference type="EMBL" id="EIC22947.1"/>
    </source>
</evidence>
<evidence type="ECO:0000313" key="3">
    <source>
        <dbReference type="Proteomes" id="UP000002964"/>
    </source>
</evidence>
<dbReference type="HOGENOM" id="CLU_046640_5_2_6"/>
<dbReference type="PANTHER" id="PTHR30547:SF5">
    <property type="entry name" value="NUCLEASE YHCG-RELATED"/>
    <property type="match status" value="1"/>
</dbReference>
<feature type="domain" description="YhcG N-terminal" evidence="1">
    <location>
        <begin position="8"/>
        <end position="110"/>
    </location>
</feature>
<gene>
    <name evidence="2" type="ORF">Thi970DRAFT_00589</name>
</gene>
<reference evidence="2 3" key="2">
    <citation type="submission" date="2011-11" db="EMBL/GenBank/DDBJ databases">
        <authorList>
            <consortium name="US DOE Joint Genome Institute"/>
            <person name="Lucas S."/>
            <person name="Han J."/>
            <person name="Lapidus A."/>
            <person name="Cheng J.-F."/>
            <person name="Goodwin L."/>
            <person name="Pitluck S."/>
            <person name="Peters L."/>
            <person name="Ovchinnikova G."/>
            <person name="Zhang X."/>
            <person name="Detter J.C."/>
            <person name="Han C."/>
            <person name="Tapia R."/>
            <person name="Land M."/>
            <person name="Hauser L."/>
            <person name="Kyrpides N."/>
            <person name="Ivanova N."/>
            <person name="Pagani I."/>
            <person name="Vogl K."/>
            <person name="Liu Z."/>
            <person name="Overmann J."/>
            <person name="Frigaard N.-U."/>
            <person name="Bryant D."/>
            <person name="Woyke T."/>
        </authorList>
    </citation>
    <scope>NUCLEOTIDE SEQUENCE [LARGE SCALE GENOMIC DNA]</scope>
    <source>
        <strain evidence="2 3">970</strain>
    </source>
</reference>
<proteinExistence type="predicted"/>
<dbReference type="RefSeq" id="WP_009147032.1">
    <property type="nucleotide sequence ID" value="NZ_CP121471.1"/>
</dbReference>
<dbReference type="Proteomes" id="UP000002964">
    <property type="component" value="Unassembled WGS sequence"/>
</dbReference>
<reference evidence="3" key="1">
    <citation type="submission" date="2011-06" db="EMBL/GenBank/DDBJ databases">
        <authorList>
            <consortium name="US DOE Joint Genome Institute (JGI-PGF)"/>
            <person name="Lucas S."/>
            <person name="Han J."/>
            <person name="Lapidus A."/>
            <person name="Cheng J.-F."/>
            <person name="Goodwin L."/>
            <person name="Pitluck S."/>
            <person name="Peters L."/>
            <person name="Land M.L."/>
            <person name="Hauser L."/>
            <person name="Vogl K."/>
            <person name="Liu Z."/>
            <person name="Overmann J."/>
            <person name="Frigaard N.-U."/>
            <person name="Bryant D.A."/>
            <person name="Woyke T.J."/>
        </authorList>
    </citation>
    <scope>NUCLEOTIDE SEQUENCE [LARGE SCALE GENOMIC DNA]</scope>
    <source>
        <strain evidence="3">970</strain>
    </source>
</reference>
<name>H8YWX1_9GAMM</name>
<dbReference type="eggNOG" id="COG4804">
    <property type="taxonomic scope" value="Bacteria"/>
</dbReference>
<dbReference type="EMBL" id="JH603168">
    <property type="protein sequence ID" value="EIC22947.1"/>
    <property type="molecule type" value="Genomic_DNA"/>
</dbReference>
<dbReference type="Pfam" id="PF17761">
    <property type="entry name" value="DUF1016_N"/>
    <property type="match status" value="1"/>
</dbReference>
<protein>
    <recommendedName>
        <fullName evidence="1">YhcG N-terminal domain-containing protein</fullName>
    </recommendedName>
</protein>
<organism evidence="2 3">
    <name type="scientific">Thiorhodovibrio frisius</name>
    <dbReference type="NCBI Taxonomy" id="631362"/>
    <lineage>
        <taxon>Bacteria</taxon>
        <taxon>Pseudomonadati</taxon>
        <taxon>Pseudomonadota</taxon>
        <taxon>Gammaproteobacteria</taxon>
        <taxon>Chromatiales</taxon>
        <taxon>Chromatiaceae</taxon>
        <taxon>Thiorhodovibrio</taxon>
    </lineage>
</organism>